<dbReference type="EMBL" id="JAKLTQ010000001">
    <property type="protein sequence ID" value="MCG2620714.1"/>
    <property type="molecule type" value="Genomic_DNA"/>
</dbReference>
<keyword evidence="1" id="KW-0378">Hydrolase</keyword>
<proteinExistence type="predicted"/>
<dbReference type="RefSeq" id="WP_237817803.1">
    <property type="nucleotide sequence ID" value="NZ_JAKLTQ010000001.1"/>
</dbReference>
<dbReference type="Proteomes" id="UP001165368">
    <property type="component" value="Unassembled WGS sequence"/>
</dbReference>
<dbReference type="InterPro" id="IPR024197">
    <property type="entry name" value="TPP-like"/>
</dbReference>
<dbReference type="PIRSF" id="PIRSF030802">
    <property type="entry name" value="UCP030802"/>
    <property type="match status" value="1"/>
</dbReference>
<organism evidence="1 2">
    <name type="scientific">Arthrobacter hankyongi</name>
    <dbReference type="NCBI Taxonomy" id="2904801"/>
    <lineage>
        <taxon>Bacteria</taxon>
        <taxon>Bacillati</taxon>
        <taxon>Actinomycetota</taxon>
        <taxon>Actinomycetes</taxon>
        <taxon>Micrococcales</taxon>
        <taxon>Micrococcaceae</taxon>
        <taxon>Arthrobacter</taxon>
    </lineage>
</organism>
<dbReference type="InterPro" id="IPR036412">
    <property type="entry name" value="HAD-like_sf"/>
</dbReference>
<comment type="caution">
    <text evidence="1">The sequence shown here is derived from an EMBL/GenBank/DDBJ whole genome shotgun (WGS) entry which is preliminary data.</text>
</comment>
<protein>
    <submittedName>
        <fullName evidence="1">HAD family hydrolase</fullName>
    </submittedName>
</protein>
<dbReference type="GO" id="GO:0016787">
    <property type="term" value="F:hydrolase activity"/>
    <property type="evidence" value="ECO:0007669"/>
    <property type="project" value="UniProtKB-KW"/>
</dbReference>
<dbReference type="InterPro" id="IPR023214">
    <property type="entry name" value="HAD_sf"/>
</dbReference>
<evidence type="ECO:0000313" key="1">
    <source>
        <dbReference type="EMBL" id="MCG2620714.1"/>
    </source>
</evidence>
<evidence type="ECO:0000313" key="2">
    <source>
        <dbReference type="Proteomes" id="UP001165368"/>
    </source>
</evidence>
<name>A0ABS9L2H5_9MICC</name>
<dbReference type="Gene3D" id="3.40.50.1000">
    <property type="entry name" value="HAD superfamily/HAD-like"/>
    <property type="match status" value="1"/>
</dbReference>
<gene>
    <name evidence="1" type="ORF">LVY72_02175</name>
</gene>
<accession>A0ABS9L2H5</accession>
<keyword evidence="2" id="KW-1185">Reference proteome</keyword>
<dbReference type="SUPFAM" id="SSF56784">
    <property type="entry name" value="HAD-like"/>
    <property type="match status" value="1"/>
</dbReference>
<reference evidence="1" key="1">
    <citation type="submission" date="2022-01" db="EMBL/GenBank/DDBJ databases">
        <authorList>
            <person name="Jo J.-H."/>
            <person name="Im W.-T."/>
        </authorList>
    </citation>
    <scope>NUCLEOTIDE SEQUENCE</scope>
    <source>
        <strain evidence="1">I2-34</strain>
    </source>
</reference>
<sequence length="289" mass="30543">MMAPLVCCDLDRTLIYSAGALLLDGEDRLAPALTVAEVYQGRPLSFLTRAADVLLAEIAAACTFVPVTTRTMAQYERIRLPGPPPRYAVTTNGGRILVDGEPDPVWSDHLAQTLDSNCSPLAEIAAKLAGPGYAHWMLRLRDAEELFVYAIVERDLLSPADLAGLELWCAERGWTVSLQGRKLYCVPEAITKEAAVAEIAVRSGGSPLIAAGDSLLDRGMLLAADHGLRPAHGELEAAGFLAPQLAVTAARGVLAGEEIARRIHELVFAPDAAAVAGAGLTAALQPAPH</sequence>